<dbReference type="InterPro" id="IPR005119">
    <property type="entry name" value="LysR_subst-bd"/>
</dbReference>
<dbReference type="PANTHER" id="PTHR30346:SF0">
    <property type="entry name" value="HCA OPERON TRANSCRIPTIONAL ACTIVATOR HCAR"/>
    <property type="match status" value="1"/>
</dbReference>
<dbReference type="EMBL" id="CAJNBH010000040">
    <property type="protein sequence ID" value="CAE6854341.1"/>
    <property type="molecule type" value="Genomic_DNA"/>
</dbReference>
<keyword evidence="4" id="KW-0804">Transcription</keyword>
<evidence type="ECO:0000256" key="3">
    <source>
        <dbReference type="ARBA" id="ARBA00023125"/>
    </source>
</evidence>
<dbReference type="InterPro" id="IPR000847">
    <property type="entry name" value="LysR_HTH_N"/>
</dbReference>
<dbReference type="InterPro" id="IPR036390">
    <property type="entry name" value="WH_DNA-bd_sf"/>
</dbReference>
<reference evidence="6 7" key="1">
    <citation type="submission" date="2021-02" db="EMBL/GenBank/DDBJ databases">
        <authorList>
            <person name="Vanwijnsberghe S."/>
        </authorList>
    </citation>
    <scope>NUCLEOTIDE SEQUENCE [LARGE SCALE GENOMIC DNA]</scope>
    <source>
        <strain evidence="6 7">R-69776</strain>
    </source>
</reference>
<dbReference type="SUPFAM" id="SSF53850">
    <property type="entry name" value="Periplasmic binding protein-like II"/>
    <property type="match status" value="1"/>
</dbReference>
<feature type="domain" description="HTH lysR-type" evidence="5">
    <location>
        <begin position="4"/>
        <end position="61"/>
    </location>
</feature>
<sequence length="312" mass="34636">MRAIELRQLRYFAILAKELHFGRAAELAFVTQPALSQQVAKLEELVGVQLFDRDRRGVALTPSGEALRDGIEKVFEQIERALKAARKAGEHGEFKLSVGLVEYTNLPFVPPALIRLQALYPDVTIARHEMNAAQQVAALALNQIDVGFGVPIAPMPSNASVRGKLLLESGWALLMRREHRLAGLARLQLDDLAAERLIVPARAVNGPLYDSVVAHCHRAGFRPNFVYETMQSQVGMTLVEQGLGVMLGATYVFASIPESLTWRPIEGFDELTVHMFTRSDERSTLILDFIELALEEARRVQAHNAQHVSGKK</sequence>
<accession>A0ABN7N912</accession>
<dbReference type="PROSITE" id="PS50931">
    <property type="entry name" value="HTH_LYSR"/>
    <property type="match status" value="1"/>
</dbReference>
<dbReference type="InterPro" id="IPR036388">
    <property type="entry name" value="WH-like_DNA-bd_sf"/>
</dbReference>
<dbReference type="RefSeq" id="WP_054042448.1">
    <property type="nucleotide sequence ID" value="NZ_CAJNAW010000039.1"/>
</dbReference>
<dbReference type="PANTHER" id="PTHR30346">
    <property type="entry name" value="TRANSCRIPTIONAL DUAL REGULATOR HCAR-RELATED"/>
    <property type="match status" value="1"/>
</dbReference>
<dbReference type="Gene3D" id="1.10.10.10">
    <property type="entry name" value="Winged helix-like DNA-binding domain superfamily/Winged helix DNA-binding domain"/>
    <property type="match status" value="1"/>
</dbReference>
<dbReference type="CDD" id="cd08414">
    <property type="entry name" value="PBP2_LTTR_aromatics_like"/>
    <property type="match status" value="1"/>
</dbReference>
<keyword evidence="3" id="KW-0238">DNA-binding</keyword>
<comment type="caution">
    <text evidence="6">The sequence shown here is derived from an EMBL/GenBank/DDBJ whole genome shotgun (WGS) entry which is preliminary data.</text>
</comment>
<protein>
    <submittedName>
        <fullName evidence="6">Hca operon transcriptional activator HcaR</fullName>
    </submittedName>
</protein>
<evidence type="ECO:0000313" key="7">
    <source>
        <dbReference type="Proteomes" id="UP000673821"/>
    </source>
</evidence>
<keyword evidence="2" id="KW-0805">Transcription regulation</keyword>
<dbReference type="Gene3D" id="3.40.190.10">
    <property type="entry name" value="Periplasmic binding protein-like II"/>
    <property type="match status" value="2"/>
</dbReference>
<dbReference type="Pfam" id="PF03466">
    <property type="entry name" value="LysR_substrate"/>
    <property type="match status" value="1"/>
</dbReference>
<gene>
    <name evidence="6" type="primary">hcaR_7</name>
    <name evidence="6" type="ORF">R69776_07658</name>
</gene>
<name>A0ABN7N912_9BURK</name>
<dbReference type="SUPFAM" id="SSF46785">
    <property type="entry name" value="Winged helix' DNA-binding domain"/>
    <property type="match status" value="1"/>
</dbReference>
<evidence type="ECO:0000313" key="6">
    <source>
        <dbReference type="EMBL" id="CAE6854341.1"/>
    </source>
</evidence>
<evidence type="ECO:0000256" key="2">
    <source>
        <dbReference type="ARBA" id="ARBA00023015"/>
    </source>
</evidence>
<organism evidence="6 7">
    <name type="scientific">Paraburkholderia nemoris</name>
    <dbReference type="NCBI Taxonomy" id="2793076"/>
    <lineage>
        <taxon>Bacteria</taxon>
        <taxon>Pseudomonadati</taxon>
        <taxon>Pseudomonadota</taxon>
        <taxon>Betaproteobacteria</taxon>
        <taxon>Burkholderiales</taxon>
        <taxon>Burkholderiaceae</taxon>
        <taxon>Paraburkholderia</taxon>
    </lineage>
</organism>
<evidence type="ECO:0000256" key="1">
    <source>
        <dbReference type="ARBA" id="ARBA00009437"/>
    </source>
</evidence>
<evidence type="ECO:0000256" key="4">
    <source>
        <dbReference type="ARBA" id="ARBA00023163"/>
    </source>
</evidence>
<keyword evidence="7" id="KW-1185">Reference proteome</keyword>
<comment type="similarity">
    <text evidence="1">Belongs to the LysR transcriptional regulatory family.</text>
</comment>
<dbReference type="Pfam" id="PF00126">
    <property type="entry name" value="HTH_1"/>
    <property type="match status" value="1"/>
</dbReference>
<evidence type="ECO:0000259" key="5">
    <source>
        <dbReference type="PROSITE" id="PS50931"/>
    </source>
</evidence>
<proteinExistence type="inferred from homology"/>
<dbReference type="Proteomes" id="UP000673821">
    <property type="component" value="Unassembled WGS sequence"/>
</dbReference>
<dbReference type="PRINTS" id="PR00039">
    <property type="entry name" value="HTHLYSR"/>
</dbReference>